<feature type="compositionally biased region" description="Polar residues" evidence="1">
    <location>
        <begin position="973"/>
        <end position="990"/>
    </location>
</feature>
<feature type="compositionally biased region" description="Polar residues" evidence="1">
    <location>
        <begin position="815"/>
        <end position="833"/>
    </location>
</feature>
<feature type="compositionally biased region" description="Acidic residues" evidence="1">
    <location>
        <begin position="991"/>
        <end position="1007"/>
    </location>
</feature>
<gene>
    <name evidence="2" type="ORF">TTHERM_00784350</name>
</gene>
<dbReference type="InParanoid" id="Q231Q4"/>
<feature type="compositionally biased region" description="Acidic residues" evidence="1">
    <location>
        <begin position="888"/>
        <end position="900"/>
    </location>
</feature>
<dbReference type="GeneID" id="7842004"/>
<dbReference type="InterPro" id="IPR036915">
    <property type="entry name" value="Cyclin-like_sf"/>
</dbReference>
<feature type="region of interest" description="Disordered" evidence="1">
    <location>
        <begin position="811"/>
        <end position="833"/>
    </location>
</feature>
<proteinExistence type="predicted"/>
<feature type="region of interest" description="Disordered" evidence="1">
    <location>
        <begin position="345"/>
        <end position="497"/>
    </location>
</feature>
<accession>Q231Q4</accession>
<dbReference type="HOGENOM" id="CLU_267517_0_0_1"/>
<feature type="compositionally biased region" description="Low complexity" evidence="1">
    <location>
        <begin position="400"/>
        <end position="419"/>
    </location>
</feature>
<dbReference type="RefSeq" id="XP_001011493.2">
    <property type="nucleotide sequence ID" value="XM_001011493.3"/>
</dbReference>
<feature type="compositionally biased region" description="Basic residues" evidence="1">
    <location>
        <begin position="10"/>
        <end position="19"/>
    </location>
</feature>
<keyword evidence="3" id="KW-1185">Reference proteome</keyword>
<dbReference type="CDD" id="cd20540">
    <property type="entry name" value="CYCLIN_CCNY_like"/>
    <property type="match status" value="1"/>
</dbReference>
<organism evidence="2 3">
    <name type="scientific">Tetrahymena thermophila (strain SB210)</name>
    <dbReference type="NCBI Taxonomy" id="312017"/>
    <lineage>
        <taxon>Eukaryota</taxon>
        <taxon>Sar</taxon>
        <taxon>Alveolata</taxon>
        <taxon>Ciliophora</taxon>
        <taxon>Intramacronucleata</taxon>
        <taxon>Oligohymenophorea</taxon>
        <taxon>Hymenostomatida</taxon>
        <taxon>Tetrahymenina</taxon>
        <taxon>Tetrahymenidae</taxon>
        <taxon>Tetrahymena</taxon>
    </lineage>
</organism>
<feature type="compositionally biased region" description="Basic and acidic residues" evidence="1">
    <location>
        <begin position="480"/>
        <end position="497"/>
    </location>
</feature>
<dbReference type="GO" id="GO:0019901">
    <property type="term" value="F:protein kinase binding"/>
    <property type="evidence" value="ECO:0007669"/>
    <property type="project" value="InterPro"/>
</dbReference>
<dbReference type="AlphaFoldDB" id="Q231Q4"/>
<feature type="compositionally biased region" description="Polar residues" evidence="1">
    <location>
        <begin position="377"/>
        <end position="399"/>
    </location>
</feature>
<dbReference type="Pfam" id="PF08613">
    <property type="entry name" value="Cyclin"/>
    <property type="match status" value="1"/>
</dbReference>
<dbReference type="InterPro" id="IPR013922">
    <property type="entry name" value="Cyclin_PHO80-like"/>
</dbReference>
<feature type="region of interest" description="Disordered" evidence="1">
    <location>
        <begin position="1"/>
        <end position="23"/>
    </location>
</feature>
<dbReference type="Gene3D" id="1.10.472.10">
    <property type="entry name" value="Cyclin-like"/>
    <property type="match status" value="1"/>
</dbReference>
<sequence length="1223" mass="141887">MKRWEEQQKNKVHQSRIKNVKAAVSNTGVRKSGKLNKSLNDSKQISQIKSPAQQGVAYENQNSISDYYESEKNNLESIPLYRILKLQNLQRYAKELVSRGYGYDLKKFNYLSQNQLNSLLDEIRVQPGHKTKLIDLLDLISNEMIPEIENNSMWNALSPGSQAQNYNQTLQSSGKSMSKANSAKQIPSKQHFYALGKQPATTKNQRQQNIVPNLQRKNSQPHVSTQNRANHHMYYQGNQRQIKSHTSHVKKRTGQNIGYDYFIDSQDGNDGYDEFQEAIESLVNQYNFANNRQIFKENKQTDESFKNELQELDLEFELEQNIGYRNQAQMRAKVDKAVNQVNKSYSKTQSNYGSGNSITSNSTSTKNPSLNNSKTNQTSSTISGSSIAQKSVNSTQINNSKQQTSSITQTKPQSSQTQKRPNSGTQKAQSISQTQSSRESNESYHQRAVSNIQTGSAKLTDKDTLKGSKKDSQIISLPTKKQEEEKSKLQQKEKELDFKQKQEIEKLKQKSDGGSKTLAQTAKDLASQLQHNDQPQQNQSGIHKKGRPQTAKYSRNVPYVQDDQCLIVEYDENDQLVLNYKENRLIKSIMKNIKSKNNDNSDELNPQLDYDTIKHMYMSFDGGKLTSTLVNLDIEEMCFCFACAILKHIEHGEEAERAFQNNKMYNNLHQIDEEHEDHISKEQNSSKKMNKQDISMDNSTSLHDTSVQSNANNTTSNNNQSQQNNQNQHIMQHQYNDTSLNRTTNPIEEPTMIHDDYNQSIINADAEKYLKDDDQDYRSAERQFPQQMSINNGTFNWKQKKSLSDISERTHEVSHQNNKSITVDQSNEQSVNQRNNLTNLNSRKQFEQSRQEMEEILKESLLMNVRDNQSLRRRLEVEHHDDEKEFEYTENEEDDEDESNQDMHSNLKRKGFKNIKQEVGNSKVPYDESLNLYLEKNPNSEDEENEFLSQNINKESSQKVKNNKYDLDDTQNQEKSLQEPESFNQDYNQENYEEVESEGEIEADNEQQEVPNNQEPAETDSQLNFSTISRYSMVIPNDDISNKRLFDKTYNYKENSDQIFTQKPTKETIQNYCKNVCISCQLEKQIPIIALVYIERLLNNSGFYMTPKNWRKVTITSMIMASKIWDDESFENKNFSQAFPMFDVIQINEMERVFLNFIDYNLYVKGADYAKYYFILREFAQKNKKSFPLRPLDLKTILYLQNNANRAQSNLKEMYQNPLNKSF</sequence>
<feature type="region of interest" description="Disordered" evidence="1">
    <location>
        <begin position="938"/>
        <end position="1021"/>
    </location>
</feature>
<dbReference type="KEGG" id="tet:TTHERM_00784350"/>
<feature type="compositionally biased region" description="Basic and acidic residues" evidence="1">
    <location>
        <begin position="874"/>
        <end position="887"/>
    </location>
</feature>
<feature type="compositionally biased region" description="Basic and acidic residues" evidence="1">
    <location>
        <begin position="459"/>
        <end position="472"/>
    </location>
</feature>
<feature type="compositionally biased region" description="Low complexity" evidence="1">
    <location>
        <begin position="705"/>
        <end position="725"/>
    </location>
</feature>
<feature type="region of interest" description="Disordered" evidence="1">
    <location>
        <begin position="874"/>
        <end position="914"/>
    </location>
</feature>
<dbReference type="eggNOG" id="KOG1675">
    <property type="taxonomic scope" value="Eukaryota"/>
</dbReference>
<feature type="compositionally biased region" description="Polar residues" evidence="1">
    <location>
        <begin position="448"/>
        <end position="457"/>
    </location>
</feature>
<dbReference type="OrthoDB" id="337735at2759"/>
<feature type="compositionally biased region" description="Low complexity" evidence="1">
    <location>
        <begin position="528"/>
        <end position="539"/>
    </location>
</feature>
<feature type="compositionally biased region" description="Low complexity" evidence="1">
    <location>
        <begin position="350"/>
        <end position="376"/>
    </location>
</feature>
<name>Q231Q4_TETTS</name>
<feature type="region of interest" description="Disordered" evidence="1">
    <location>
        <begin position="678"/>
        <end position="725"/>
    </location>
</feature>
<reference evidence="3" key="1">
    <citation type="journal article" date="2006" name="PLoS Biol.">
        <title>Macronuclear genome sequence of the ciliate Tetrahymena thermophila, a model eukaryote.</title>
        <authorList>
            <person name="Eisen J.A."/>
            <person name="Coyne R.S."/>
            <person name="Wu M."/>
            <person name="Wu D."/>
            <person name="Thiagarajan M."/>
            <person name="Wortman J.R."/>
            <person name="Badger J.H."/>
            <person name="Ren Q."/>
            <person name="Amedeo P."/>
            <person name="Jones K.M."/>
            <person name="Tallon L.J."/>
            <person name="Delcher A.L."/>
            <person name="Salzberg S.L."/>
            <person name="Silva J.C."/>
            <person name="Haas B.J."/>
            <person name="Majoros W.H."/>
            <person name="Farzad M."/>
            <person name="Carlton J.M."/>
            <person name="Smith R.K. Jr."/>
            <person name="Garg J."/>
            <person name="Pearlman R.E."/>
            <person name="Karrer K.M."/>
            <person name="Sun L."/>
            <person name="Manning G."/>
            <person name="Elde N.C."/>
            <person name="Turkewitz A.P."/>
            <person name="Asai D.J."/>
            <person name="Wilkes D.E."/>
            <person name="Wang Y."/>
            <person name="Cai H."/>
            <person name="Collins K."/>
            <person name="Stewart B.A."/>
            <person name="Lee S.R."/>
            <person name="Wilamowska K."/>
            <person name="Weinberg Z."/>
            <person name="Ruzzo W.L."/>
            <person name="Wloga D."/>
            <person name="Gaertig J."/>
            <person name="Frankel J."/>
            <person name="Tsao C.-C."/>
            <person name="Gorovsky M.A."/>
            <person name="Keeling P.J."/>
            <person name="Waller R.F."/>
            <person name="Patron N.J."/>
            <person name="Cherry J.M."/>
            <person name="Stover N.A."/>
            <person name="Krieger C.J."/>
            <person name="del Toro C."/>
            <person name="Ryder H.F."/>
            <person name="Williamson S.C."/>
            <person name="Barbeau R.A."/>
            <person name="Hamilton E.P."/>
            <person name="Orias E."/>
        </authorList>
    </citation>
    <scope>NUCLEOTIDE SEQUENCE [LARGE SCALE GENOMIC DNA]</scope>
    <source>
        <strain evidence="3">SB210</strain>
    </source>
</reference>
<feature type="region of interest" description="Disordered" evidence="1">
    <location>
        <begin position="525"/>
        <end position="555"/>
    </location>
</feature>
<feature type="compositionally biased region" description="Polar residues" evidence="1">
    <location>
        <begin position="686"/>
        <end position="704"/>
    </location>
</feature>
<feature type="compositionally biased region" description="Polar residues" evidence="1">
    <location>
        <begin position="420"/>
        <end position="438"/>
    </location>
</feature>
<feature type="compositionally biased region" description="Polar residues" evidence="1">
    <location>
        <begin position="1008"/>
        <end position="1021"/>
    </location>
</feature>
<dbReference type="SUPFAM" id="SSF47954">
    <property type="entry name" value="Cyclin-like"/>
    <property type="match status" value="1"/>
</dbReference>
<dbReference type="Proteomes" id="UP000009168">
    <property type="component" value="Unassembled WGS sequence"/>
</dbReference>
<protein>
    <submittedName>
        <fullName evidence="2">Amine-terminal domain cyclin</fullName>
    </submittedName>
</protein>
<evidence type="ECO:0000313" key="3">
    <source>
        <dbReference type="Proteomes" id="UP000009168"/>
    </source>
</evidence>
<dbReference type="PANTHER" id="PTHR14248">
    <property type="entry name" value="CYCLIN Y, ISOFORM A"/>
    <property type="match status" value="1"/>
</dbReference>
<dbReference type="EMBL" id="GG662770">
    <property type="protein sequence ID" value="EAR91248.2"/>
    <property type="molecule type" value="Genomic_DNA"/>
</dbReference>
<evidence type="ECO:0000313" key="2">
    <source>
        <dbReference type="EMBL" id="EAR91248.2"/>
    </source>
</evidence>
<evidence type="ECO:0000256" key="1">
    <source>
        <dbReference type="SAM" id="MobiDB-lite"/>
    </source>
</evidence>